<dbReference type="OrthoDB" id="1925129at2759"/>
<dbReference type="PANTHER" id="PTHR35508">
    <property type="entry name" value="VOLTAGE-DEPENDENT L-TYPE CALCIUM CHANNEL SUBUNIT"/>
    <property type="match status" value="1"/>
</dbReference>
<evidence type="ECO:0000313" key="2">
    <source>
        <dbReference type="EMBL" id="GMI76977.1"/>
    </source>
</evidence>
<protein>
    <submittedName>
        <fullName evidence="2">LDAP Interacting Protein</fullName>
    </submittedName>
</protein>
<dbReference type="PANTHER" id="PTHR35508:SF1">
    <property type="entry name" value="VOLTAGE-DEPENDENT L-TYPE CALCIUM CHANNEL SUBUNIT"/>
    <property type="match status" value="1"/>
</dbReference>
<evidence type="ECO:0000256" key="1">
    <source>
        <dbReference type="SAM" id="Phobius"/>
    </source>
</evidence>
<name>A0A9W7HHG0_HIBTR</name>
<keyword evidence="1" id="KW-0472">Membrane</keyword>
<accession>A0A9W7HHG0</accession>
<keyword evidence="1" id="KW-1133">Transmembrane helix</keyword>
<evidence type="ECO:0000313" key="3">
    <source>
        <dbReference type="Proteomes" id="UP001165190"/>
    </source>
</evidence>
<feature type="transmembrane region" description="Helical" evidence="1">
    <location>
        <begin position="148"/>
        <end position="179"/>
    </location>
</feature>
<dbReference type="Proteomes" id="UP001165190">
    <property type="component" value="Unassembled WGS sequence"/>
</dbReference>
<feature type="transmembrane region" description="Helical" evidence="1">
    <location>
        <begin position="84"/>
        <end position="110"/>
    </location>
</feature>
<reference evidence="2" key="1">
    <citation type="submission" date="2023-05" db="EMBL/GenBank/DDBJ databases">
        <title>Genome and transcriptome analyses reveal genes involved in the formation of fine ridges on petal epidermal cells in Hibiscus trionum.</title>
        <authorList>
            <person name="Koshimizu S."/>
            <person name="Masuda S."/>
            <person name="Ishii T."/>
            <person name="Shirasu K."/>
            <person name="Hoshino A."/>
            <person name="Arita M."/>
        </authorList>
    </citation>
    <scope>NUCLEOTIDE SEQUENCE</scope>
    <source>
        <strain evidence="2">Hamamatsu line</strain>
    </source>
</reference>
<keyword evidence="1" id="KW-0812">Transmembrane</keyword>
<organism evidence="2 3">
    <name type="scientific">Hibiscus trionum</name>
    <name type="common">Flower of an hour</name>
    <dbReference type="NCBI Taxonomy" id="183268"/>
    <lineage>
        <taxon>Eukaryota</taxon>
        <taxon>Viridiplantae</taxon>
        <taxon>Streptophyta</taxon>
        <taxon>Embryophyta</taxon>
        <taxon>Tracheophyta</taxon>
        <taxon>Spermatophyta</taxon>
        <taxon>Magnoliopsida</taxon>
        <taxon>eudicotyledons</taxon>
        <taxon>Gunneridae</taxon>
        <taxon>Pentapetalae</taxon>
        <taxon>rosids</taxon>
        <taxon>malvids</taxon>
        <taxon>Malvales</taxon>
        <taxon>Malvaceae</taxon>
        <taxon>Malvoideae</taxon>
        <taxon>Hibiscus</taxon>
    </lineage>
</organism>
<gene>
    <name evidence="2" type="ORF">HRI_001367000</name>
</gene>
<dbReference type="EMBL" id="BSYR01000013">
    <property type="protein sequence ID" value="GMI76977.1"/>
    <property type="molecule type" value="Genomic_DNA"/>
</dbReference>
<dbReference type="AlphaFoldDB" id="A0A9W7HHG0"/>
<keyword evidence="3" id="KW-1185">Reference proteome</keyword>
<sequence length="205" mass="22223">MPDQMNGVTTDENQWNRTEETLYDVLHRSISMIIFPNGSSPESTPLLQRIKISVSENGCRLREASRNTGRDVLLWTRRGSPLRALLVISIGTVALLTLTGLLIFMFLFLLATANAIIVSLLISLAAAGGFLFFSFACVTAIYLGALSIAAFVISAATISAIFAAMVAAGWVGFFWVIWLGTKKSMSFAKQSLSMTGSSAQHAHRD</sequence>
<proteinExistence type="predicted"/>
<comment type="caution">
    <text evidence="2">The sequence shown here is derived from an EMBL/GenBank/DDBJ whole genome shotgun (WGS) entry which is preliminary data.</text>
</comment>
<feature type="transmembrane region" description="Helical" evidence="1">
    <location>
        <begin position="117"/>
        <end position="142"/>
    </location>
</feature>